<keyword evidence="1" id="KW-0175">Coiled coil</keyword>
<evidence type="ECO:0000256" key="1">
    <source>
        <dbReference type="SAM" id="Coils"/>
    </source>
</evidence>
<proteinExistence type="predicted"/>
<dbReference type="PROSITE" id="PS51318">
    <property type="entry name" value="TAT"/>
    <property type="match status" value="1"/>
</dbReference>
<evidence type="ECO:0000313" key="4">
    <source>
        <dbReference type="Proteomes" id="UP000521676"/>
    </source>
</evidence>
<dbReference type="Proteomes" id="UP000521676">
    <property type="component" value="Unassembled WGS sequence"/>
</dbReference>
<sequence length="334" mass="35573">MAFNQQDRNQPDLTNEALWKRLEALETELKNYKDEASFLRGQLSASENSRFEASAAPTSRRRMLKKLAGGVAGIGALSLVASNFANNAHAETPSDNAIEATPGTKGYAGKFMKGGFANVYLEPAAVATGSTTAPADDTVTPVYHQQGELYVDSNGALWYCYATGQSGTPSKWRKLLDNKGLGNLTFLDSPVRVFDTESGVNTAAGVRMVGFQAVGAPNGVPSGIETNATYTKNIPIWGMGAIPATGVAGVFGIMTVYSSDTYNYATLWKRNSSFPMADSTRGVAFVTANPSTLSTVTFYCKVSTASDANPGYICLATQRNCNVVMDVIGYYEGN</sequence>
<keyword evidence="5" id="KW-1185">Reference proteome</keyword>
<evidence type="ECO:0000313" key="3">
    <source>
        <dbReference type="EMBL" id="WJW69687.1"/>
    </source>
</evidence>
<dbReference type="Proteomes" id="UP001431572">
    <property type="component" value="Chromosome 2"/>
</dbReference>
<feature type="coiled-coil region" evidence="1">
    <location>
        <begin position="15"/>
        <end position="49"/>
    </location>
</feature>
<dbReference type="AlphaFoldDB" id="A0A8T7M764"/>
<protein>
    <submittedName>
        <fullName evidence="2">Uncharacterized protein</fullName>
    </submittedName>
</protein>
<dbReference type="EMBL" id="CP128400">
    <property type="protein sequence ID" value="WJW69687.1"/>
    <property type="molecule type" value="Genomic_DNA"/>
</dbReference>
<reference evidence="3" key="2">
    <citation type="journal article" date="2024" name="Nature">
        <title>Anoxygenic phototroph of the Chloroflexota uses a type I reaction centre.</title>
        <authorList>
            <person name="Tsuji J.M."/>
            <person name="Shaw N.A."/>
            <person name="Nagashima S."/>
            <person name="Venkiteswaran J.J."/>
            <person name="Schiff S.L."/>
            <person name="Watanabe T."/>
            <person name="Fukui M."/>
            <person name="Hanada S."/>
            <person name="Tank M."/>
            <person name="Neufeld J.D."/>
        </authorList>
    </citation>
    <scope>NUCLEOTIDE SEQUENCE</scope>
    <source>
        <strain evidence="3">L227-S17</strain>
    </source>
</reference>
<reference evidence="2 4" key="1">
    <citation type="submission" date="2020-06" db="EMBL/GenBank/DDBJ databases">
        <title>Anoxygenic phototrophic Chloroflexota member uses a Type I reaction center.</title>
        <authorList>
            <person name="Tsuji J.M."/>
            <person name="Shaw N.A."/>
            <person name="Nagashima S."/>
            <person name="Venkiteswaran J."/>
            <person name="Schiff S.L."/>
            <person name="Hanada S."/>
            <person name="Tank M."/>
            <person name="Neufeld J.D."/>
        </authorList>
    </citation>
    <scope>NUCLEOTIDE SEQUENCE [LARGE SCALE GENOMIC DNA]</scope>
    <source>
        <strain evidence="2">L227-S17</strain>
    </source>
</reference>
<name>A0A8T7M764_9CHLR</name>
<dbReference type="RefSeq" id="WP_341471560.1">
    <property type="nucleotide sequence ID" value="NZ_CP128400.1"/>
</dbReference>
<gene>
    <name evidence="2" type="ORF">HXX08_18165</name>
    <name evidence="3" type="ORF">OZ401_003315</name>
</gene>
<evidence type="ECO:0000313" key="2">
    <source>
        <dbReference type="EMBL" id="NWJ47782.1"/>
    </source>
</evidence>
<dbReference type="InterPro" id="IPR006311">
    <property type="entry name" value="TAT_signal"/>
</dbReference>
<organism evidence="2 4">
    <name type="scientific">Candidatus Chlorohelix allophototropha</name>
    <dbReference type="NCBI Taxonomy" id="3003348"/>
    <lineage>
        <taxon>Bacteria</taxon>
        <taxon>Bacillati</taxon>
        <taxon>Chloroflexota</taxon>
        <taxon>Chloroflexia</taxon>
        <taxon>Candidatus Chloroheliales</taxon>
        <taxon>Candidatus Chloroheliaceae</taxon>
        <taxon>Candidatus Chlorohelix</taxon>
    </lineage>
</organism>
<accession>A0A8T7M764</accession>
<dbReference type="EMBL" id="JACATZ010000003">
    <property type="protein sequence ID" value="NWJ47782.1"/>
    <property type="molecule type" value="Genomic_DNA"/>
</dbReference>
<evidence type="ECO:0000313" key="5">
    <source>
        <dbReference type="Proteomes" id="UP001431572"/>
    </source>
</evidence>